<feature type="domain" description="SnoaL-like" evidence="1">
    <location>
        <begin position="8"/>
        <end position="110"/>
    </location>
</feature>
<proteinExistence type="predicted"/>
<protein>
    <recommendedName>
        <fullName evidence="1">SnoaL-like domain-containing protein</fullName>
    </recommendedName>
</protein>
<organism evidence="2 3">
    <name type="scientific">Planobispora rosea</name>
    <dbReference type="NCBI Taxonomy" id="35762"/>
    <lineage>
        <taxon>Bacteria</taxon>
        <taxon>Bacillati</taxon>
        <taxon>Actinomycetota</taxon>
        <taxon>Actinomycetes</taxon>
        <taxon>Streptosporangiales</taxon>
        <taxon>Streptosporangiaceae</taxon>
        <taxon>Planobispora</taxon>
    </lineage>
</organism>
<keyword evidence="3" id="KW-1185">Reference proteome</keyword>
<evidence type="ECO:0000313" key="3">
    <source>
        <dbReference type="Proteomes" id="UP000655044"/>
    </source>
</evidence>
<dbReference type="OrthoDB" id="5176305at2"/>
<dbReference type="Pfam" id="PF12680">
    <property type="entry name" value="SnoaL_2"/>
    <property type="match status" value="1"/>
</dbReference>
<comment type="caution">
    <text evidence="2">The sequence shown here is derived from an EMBL/GenBank/DDBJ whole genome shotgun (WGS) entry which is preliminary data.</text>
</comment>
<reference evidence="2" key="1">
    <citation type="submission" date="2021-01" db="EMBL/GenBank/DDBJ databases">
        <title>Whole genome shotgun sequence of Planobispora rosea NBRC 15558.</title>
        <authorList>
            <person name="Komaki H."/>
            <person name="Tamura T."/>
        </authorList>
    </citation>
    <scope>NUCLEOTIDE SEQUENCE</scope>
    <source>
        <strain evidence="2">NBRC 15558</strain>
    </source>
</reference>
<dbReference type="SUPFAM" id="SSF54427">
    <property type="entry name" value="NTF2-like"/>
    <property type="match status" value="1"/>
</dbReference>
<evidence type="ECO:0000313" key="2">
    <source>
        <dbReference type="EMBL" id="GIH87268.1"/>
    </source>
</evidence>
<gene>
    <name evidence="2" type="ORF">Pro02_56760</name>
</gene>
<accession>A0A8J3SCK0</accession>
<dbReference type="EMBL" id="BOOI01000057">
    <property type="protein sequence ID" value="GIH87268.1"/>
    <property type="molecule type" value="Genomic_DNA"/>
</dbReference>
<name>A0A8J3SCK0_PLARO</name>
<sequence>MSNTDLVMRMYDYFNEGNLNGIREELFHPEMVWRMPGHHPLSGEHRGVDEVMAFLGQLFQAGIRVDDVHFGELDNGTVVEKHVGHGKLGAEEVLFPTCTTYGVRDGRLADVQVHTADQHLVDRYMWNQFQLKPVGDRLQ</sequence>
<evidence type="ECO:0000259" key="1">
    <source>
        <dbReference type="Pfam" id="PF12680"/>
    </source>
</evidence>
<dbReference type="Proteomes" id="UP000655044">
    <property type="component" value="Unassembled WGS sequence"/>
</dbReference>
<dbReference type="AlphaFoldDB" id="A0A8J3SCK0"/>
<dbReference type="InterPro" id="IPR032710">
    <property type="entry name" value="NTF2-like_dom_sf"/>
</dbReference>
<dbReference type="Gene3D" id="3.10.450.50">
    <property type="match status" value="1"/>
</dbReference>
<dbReference type="RefSeq" id="WP_068926282.1">
    <property type="nucleotide sequence ID" value="NZ_BMQP01000038.1"/>
</dbReference>
<dbReference type="InterPro" id="IPR037401">
    <property type="entry name" value="SnoaL-like"/>
</dbReference>